<accession>A0ABC8T8K4</accession>
<name>A0ABC8T8K4_9AQUA</name>
<dbReference type="InterPro" id="IPR026992">
    <property type="entry name" value="DIOX_N"/>
</dbReference>
<evidence type="ECO:0000256" key="1">
    <source>
        <dbReference type="ARBA" id="ARBA00022723"/>
    </source>
</evidence>
<dbReference type="InterPro" id="IPR005123">
    <property type="entry name" value="Oxoglu/Fe-dep_dioxygenase_dom"/>
</dbReference>
<evidence type="ECO:0000313" key="7">
    <source>
        <dbReference type="Proteomes" id="UP001642360"/>
    </source>
</evidence>
<dbReference type="InterPro" id="IPR027443">
    <property type="entry name" value="IPNS-like_sf"/>
</dbReference>
<dbReference type="EMBL" id="CAUOFW020009324">
    <property type="protein sequence ID" value="CAK9185477.1"/>
    <property type="molecule type" value="Genomic_DNA"/>
</dbReference>
<keyword evidence="1 3" id="KW-0479">Metal-binding</keyword>
<comment type="caution">
    <text evidence="5">The sequence shown here is derived from an EMBL/GenBank/DDBJ whole genome shotgun (WGS) entry which is preliminary data.</text>
</comment>
<dbReference type="Gene3D" id="2.60.120.330">
    <property type="entry name" value="B-lactam Antibiotic, Isopenicillin N Synthase, Chain"/>
    <property type="match status" value="1"/>
</dbReference>
<evidence type="ECO:0000256" key="3">
    <source>
        <dbReference type="RuleBase" id="RU003682"/>
    </source>
</evidence>
<dbReference type="InterPro" id="IPR050231">
    <property type="entry name" value="Iron_ascorbate_oxido_reductase"/>
</dbReference>
<evidence type="ECO:0000256" key="2">
    <source>
        <dbReference type="ARBA" id="ARBA00023004"/>
    </source>
</evidence>
<evidence type="ECO:0000259" key="4">
    <source>
        <dbReference type="PROSITE" id="PS51471"/>
    </source>
</evidence>
<feature type="domain" description="Fe2OG dioxygenase" evidence="4">
    <location>
        <begin position="164"/>
        <end position="264"/>
    </location>
</feature>
<evidence type="ECO:0000313" key="6">
    <source>
        <dbReference type="EMBL" id="CAK9185477.1"/>
    </source>
</evidence>
<proteinExistence type="inferred from homology"/>
<dbReference type="EMBL" id="CAUOFW020004015">
    <property type="protein sequence ID" value="CAK9163393.1"/>
    <property type="molecule type" value="Genomic_DNA"/>
</dbReference>
<dbReference type="SUPFAM" id="SSF51197">
    <property type="entry name" value="Clavaminate synthase-like"/>
    <property type="match status" value="1"/>
</dbReference>
<evidence type="ECO:0000313" key="5">
    <source>
        <dbReference type="EMBL" id="CAK9163393.1"/>
    </source>
</evidence>
<protein>
    <recommendedName>
        <fullName evidence="4">Fe2OG dioxygenase domain-containing protein</fullName>
    </recommendedName>
</protein>
<sequence length="318" mass="36010">MGSDPSSQIPVINFSLVSPELDRGTKEWHLLCEKVREACESYGYFEVVYDKISSVLQAETFSDLKELFGLPLETKKKNVNPNPFYAYAGQYATASLYESLGIEDASDPDSVRRFEELMWPQGNDFFSKTISSITQQMDELNRTTRTLILDAYGLGETLNSIMPCTTLLRLTKYKASPNGEYMEGITAHTDKLLSALLCANQVFGLEVEAKDGQWIKLFPSPNSFIYMVGDPLMAWSNGRMHAANHRVMMEGYEDRYSLGAFPAPMEGTTIKPIKELVDEEHPQILEEFDYMEFIRFSLSKESLTMDSARQAFAFPGNY</sequence>
<organism evidence="5 7">
    <name type="scientific">Ilex paraguariensis</name>
    <name type="common">yerba mate</name>
    <dbReference type="NCBI Taxonomy" id="185542"/>
    <lineage>
        <taxon>Eukaryota</taxon>
        <taxon>Viridiplantae</taxon>
        <taxon>Streptophyta</taxon>
        <taxon>Embryophyta</taxon>
        <taxon>Tracheophyta</taxon>
        <taxon>Spermatophyta</taxon>
        <taxon>Magnoliopsida</taxon>
        <taxon>eudicotyledons</taxon>
        <taxon>Gunneridae</taxon>
        <taxon>Pentapetalae</taxon>
        <taxon>asterids</taxon>
        <taxon>campanulids</taxon>
        <taxon>Aquifoliales</taxon>
        <taxon>Aquifoliaceae</taxon>
        <taxon>Ilex</taxon>
    </lineage>
</organism>
<keyword evidence="3" id="KW-0560">Oxidoreductase</keyword>
<keyword evidence="7" id="KW-1185">Reference proteome</keyword>
<dbReference type="GO" id="GO:0046872">
    <property type="term" value="F:metal ion binding"/>
    <property type="evidence" value="ECO:0007669"/>
    <property type="project" value="UniProtKB-KW"/>
</dbReference>
<dbReference type="PANTHER" id="PTHR47990">
    <property type="entry name" value="2-OXOGLUTARATE (2OG) AND FE(II)-DEPENDENT OXYGENASE SUPERFAMILY PROTEIN-RELATED"/>
    <property type="match status" value="1"/>
</dbReference>
<keyword evidence="2 3" id="KW-0408">Iron</keyword>
<dbReference type="Proteomes" id="UP001642360">
    <property type="component" value="Unassembled WGS sequence"/>
</dbReference>
<dbReference type="Pfam" id="PF14226">
    <property type="entry name" value="DIOX_N"/>
    <property type="match status" value="1"/>
</dbReference>
<dbReference type="Pfam" id="PF03171">
    <property type="entry name" value="2OG-FeII_Oxy"/>
    <property type="match status" value="1"/>
</dbReference>
<gene>
    <name evidence="5" type="ORF">ILEXP_LOCUS32438</name>
    <name evidence="6" type="ORF">ILEXP_LOCUS55880</name>
</gene>
<dbReference type="AlphaFoldDB" id="A0ABC8T8K4"/>
<dbReference type="GO" id="GO:0016705">
    <property type="term" value="F:oxidoreductase activity, acting on paired donors, with incorporation or reduction of molecular oxygen"/>
    <property type="evidence" value="ECO:0007669"/>
    <property type="project" value="UniProtKB-ARBA"/>
</dbReference>
<dbReference type="InterPro" id="IPR044861">
    <property type="entry name" value="IPNS-like_FE2OG_OXY"/>
</dbReference>
<comment type="similarity">
    <text evidence="3">Belongs to the iron/ascorbate-dependent oxidoreductase family.</text>
</comment>
<reference evidence="5 7" key="1">
    <citation type="submission" date="2024-02" db="EMBL/GenBank/DDBJ databases">
        <authorList>
            <person name="Vignale AGUSTIN F."/>
            <person name="Sosa J E."/>
            <person name="Modenutti C."/>
        </authorList>
    </citation>
    <scope>NUCLEOTIDE SEQUENCE [LARGE SCALE GENOMIC DNA]</scope>
</reference>
<dbReference type="PROSITE" id="PS51471">
    <property type="entry name" value="FE2OG_OXY"/>
    <property type="match status" value="1"/>
</dbReference>